<dbReference type="Gene3D" id="3.40.190.10">
    <property type="entry name" value="Periplasmic binding protein-like II"/>
    <property type="match status" value="2"/>
</dbReference>
<organism evidence="1 2">
    <name type="scientific">Thalassospira lucentensis</name>
    <dbReference type="NCBI Taxonomy" id="168935"/>
    <lineage>
        <taxon>Bacteria</taxon>
        <taxon>Pseudomonadati</taxon>
        <taxon>Pseudomonadota</taxon>
        <taxon>Alphaproteobacteria</taxon>
        <taxon>Rhodospirillales</taxon>
        <taxon>Thalassospiraceae</taxon>
        <taxon>Thalassospira</taxon>
    </lineage>
</organism>
<dbReference type="PANTHER" id="PTHR38834:SF3">
    <property type="entry name" value="SOLUTE-BINDING PROTEIN FAMILY 3_N-TERMINAL DOMAIN-CONTAINING PROTEIN"/>
    <property type="match status" value="1"/>
</dbReference>
<proteinExistence type="predicted"/>
<name>A0A154L7T7_9PROT</name>
<dbReference type="OrthoDB" id="8587856at2"/>
<sequence length="333" mass="37499">MTGMFFRYAAFSKFSSLLQILSSLFQRLFLGRSVFKGSDIIGRSVIALLVLAFAVRDVRAQYLPEPEIPVQPQTTDSFINGKLAYTIHRSEGGGDPIRPEPGYFDDLVVSVFQDADLPYVIAEQAPWKRVMEQAMQGARHVIYPTTRTADREDSFKWVGPISRTIWNLYGYADAKWQNMPFEEILASARIGVLLGSAREPYLRRRGAQQLVLVPREDLLLPMLQADRVDLIAIGGSVLRHYRDIVDPSAQQRDIDGILPYRSCFLYMAISNAAPVDEVETLQNSLDKNKKSGQFIELREKHGLSSDTDSAFLRAMLNLDNNGVACLDLFGRDD</sequence>
<gene>
    <name evidence="1" type="ORF">AUP42_14600</name>
</gene>
<dbReference type="PANTHER" id="PTHR38834">
    <property type="entry name" value="PERIPLASMIC SUBSTRATE BINDING PROTEIN FAMILY 3"/>
    <property type="match status" value="1"/>
</dbReference>
<reference evidence="1 2" key="1">
    <citation type="submission" date="2015-12" db="EMBL/GenBank/DDBJ databases">
        <title>Genome sequence of Thalassospira lucentensis MCCC 1A02072.</title>
        <authorList>
            <person name="Lu L."/>
            <person name="Lai Q."/>
            <person name="Shao Z."/>
            <person name="Qian P."/>
        </authorList>
    </citation>
    <scope>NUCLEOTIDE SEQUENCE [LARGE SCALE GENOMIC DNA]</scope>
    <source>
        <strain evidence="1 2">MCCC 1A02072</strain>
    </source>
</reference>
<dbReference type="AlphaFoldDB" id="A0A154L7T7"/>
<comment type="caution">
    <text evidence="1">The sequence shown here is derived from an EMBL/GenBank/DDBJ whole genome shotgun (WGS) entry which is preliminary data.</text>
</comment>
<protein>
    <submittedName>
        <fullName evidence="1">ABC transporter substrate-binding protein</fullName>
    </submittedName>
</protein>
<dbReference type="Proteomes" id="UP000076335">
    <property type="component" value="Unassembled WGS sequence"/>
</dbReference>
<accession>A0A154L7T7</accession>
<evidence type="ECO:0000313" key="1">
    <source>
        <dbReference type="EMBL" id="KZB66761.1"/>
    </source>
</evidence>
<dbReference type="SUPFAM" id="SSF53850">
    <property type="entry name" value="Periplasmic binding protein-like II"/>
    <property type="match status" value="1"/>
</dbReference>
<evidence type="ECO:0000313" key="2">
    <source>
        <dbReference type="Proteomes" id="UP000076335"/>
    </source>
</evidence>
<dbReference type="EMBL" id="LPVY01000005">
    <property type="protein sequence ID" value="KZB66761.1"/>
    <property type="molecule type" value="Genomic_DNA"/>
</dbReference>